<keyword evidence="6 9" id="KW-0067">ATP-binding</keyword>
<dbReference type="Gene3D" id="2.20.28.10">
    <property type="match status" value="1"/>
</dbReference>
<dbReference type="PROSITE" id="PS50051">
    <property type="entry name" value="MCM_2"/>
    <property type="match status" value="1"/>
</dbReference>
<dbReference type="Gene3D" id="2.40.50.140">
    <property type="entry name" value="Nucleic acid-binding proteins"/>
    <property type="match status" value="1"/>
</dbReference>
<keyword evidence="7 9" id="KW-0238">DNA-binding</keyword>
<evidence type="ECO:0000256" key="7">
    <source>
        <dbReference type="ARBA" id="ARBA00023125"/>
    </source>
</evidence>
<evidence type="ECO:0000256" key="1">
    <source>
        <dbReference type="ARBA" id="ARBA00004123"/>
    </source>
</evidence>
<keyword evidence="3 9" id="KW-0547">Nucleotide-binding</keyword>
<comment type="subunit">
    <text evidence="10">Component of the MCM2-7 complex.</text>
</comment>
<dbReference type="FunCoup" id="D3B0M9">
    <property type="interactions" value="709"/>
</dbReference>
<dbReference type="OMA" id="NVYPQED"/>
<dbReference type="Gene3D" id="3.40.50.300">
    <property type="entry name" value="P-loop containing nucleotide triphosphate hydrolases"/>
    <property type="match status" value="1"/>
</dbReference>
<dbReference type="EC" id="3.6.4.12" evidence="10"/>
<dbReference type="Pfam" id="PF17855">
    <property type="entry name" value="MCM_lid"/>
    <property type="match status" value="1"/>
</dbReference>
<dbReference type="PROSITE" id="PS00847">
    <property type="entry name" value="MCM_1"/>
    <property type="match status" value="1"/>
</dbReference>
<name>D3B0M9_HETP5</name>
<dbReference type="SUPFAM" id="SSF52540">
    <property type="entry name" value="P-loop containing nucleoside triphosphate hydrolases"/>
    <property type="match status" value="1"/>
</dbReference>
<evidence type="ECO:0000256" key="9">
    <source>
        <dbReference type="RuleBase" id="RU004070"/>
    </source>
</evidence>
<evidence type="ECO:0000256" key="6">
    <source>
        <dbReference type="ARBA" id="ARBA00022840"/>
    </source>
</evidence>
<reference evidence="13 14" key="1">
    <citation type="journal article" date="2011" name="Genome Res.">
        <title>Phylogeny-wide analysis of social amoeba genomes highlights ancient origins for complex intercellular communication.</title>
        <authorList>
            <person name="Heidel A.J."/>
            <person name="Lawal H.M."/>
            <person name="Felder M."/>
            <person name="Schilde C."/>
            <person name="Helps N.R."/>
            <person name="Tunggal B."/>
            <person name="Rivero F."/>
            <person name="John U."/>
            <person name="Schleicher M."/>
            <person name="Eichinger L."/>
            <person name="Platzer M."/>
            <person name="Noegel A.A."/>
            <person name="Schaap P."/>
            <person name="Gloeckner G."/>
        </authorList>
    </citation>
    <scope>NUCLEOTIDE SEQUENCE [LARGE SCALE GENOMIC DNA]</scope>
    <source>
        <strain evidence="14">ATCC 26659 / Pp 5 / PN500</strain>
    </source>
</reference>
<dbReference type="EMBL" id="ADBJ01000008">
    <property type="protein sequence ID" value="EFA84853.1"/>
    <property type="molecule type" value="Genomic_DNA"/>
</dbReference>
<dbReference type="InterPro" id="IPR027925">
    <property type="entry name" value="MCM_N"/>
</dbReference>
<dbReference type="PRINTS" id="PR01657">
    <property type="entry name" value="MCMFAMILY"/>
</dbReference>
<dbReference type="Pfam" id="PF00493">
    <property type="entry name" value="MCM"/>
    <property type="match status" value="1"/>
</dbReference>
<dbReference type="GO" id="GO:0003697">
    <property type="term" value="F:single-stranded DNA binding"/>
    <property type="evidence" value="ECO:0007669"/>
    <property type="project" value="TreeGrafter"/>
</dbReference>
<comment type="caution">
    <text evidence="13">The sequence shown here is derived from an EMBL/GenBank/DDBJ whole genome shotgun (WGS) entry which is preliminary data.</text>
</comment>
<sequence>MSDDIQALASEFSEFVSEHYSDVIDQIIEKDEMRLIVNIDTMRAKNPALADKFLARPIEYFNEFQRTVENIVHLRAKEKLAKELSEENDEMEEDEKVDMSKRAYSNDRNGKKFPYFLGFEGSFGSKHVTPRGLRANFISNMVCIDGIVTKCSLVRPKVMKSVHYCEKTKEMSEKQYSDATLDDTIPTSASYLSKDAAGNPLVTEYGLCEYKDSQCLTIQEMPECSPAGQLPRSIEIFVDNDLVDSCKPGDRLQVVGIYRALPMTTGGGGGANGTRQSTRFRTVLICNCIKKLDRETDGPKFTPRDVVNIREASKNENLFELLAQSMAPSIFGHDYIKKSLLLLLLGGVEKNLPNGTHLRGDINILMVGDPSTAKSQLLRFVLNIAPLAINTTGRGSSGVGLTAAVTSDSETGERRLEAGAMVLADRGIVCIDEFDKMGYDDRVAIHEVMEQQTVTISKAGIHASLNARCSVVAAANPIYGQYNRYKRPHENICLPDSLLSRFDLLFIVLDQANPDHDRHISEHILRMHRYRRASDSETCFIKSNFKNCILDLQTEPSSILGGEMDIKQIVEEDLETPVYQKVDKLLHGERENEIFSIPFIQKYLHFAKSRTKPMLTDEAREFIISSYTELRSKEGEKTLPITTRTLETLIRLSTAHAKCRLSLTVERSDAEVAIDILHHALFSETEIKTKPRNLGVKRKNEKQQAKDKEDEEMEDDEANGADENNNDKEDQDGAENNNNNNNDNNDNDNVKNDNDEEENNQTIVQTKKKVKKDNQNSSSKSDQDTNSLDETVIKRFGGEVNRLLISGVRDIDGLKKKLLKKYPDFDKLLQHHIDIGKIHRSKDNKIRSMVG</sequence>
<dbReference type="PANTHER" id="PTHR11630:SF46">
    <property type="entry name" value="DNA REPLICATION LICENSING FACTOR MCM3-RELATED"/>
    <property type="match status" value="1"/>
</dbReference>
<dbReference type="InParanoid" id="D3B0M9"/>
<evidence type="ECO:0000256" key="11">
    <source>
        <dbReference type="SAM" id="MobiDB-lite"/>
    </source>
</evidence>
<comment type="subcellular location">
    <subcellularLocation>
        <location evidence="1 10">Nucleus</location>
    </subcellularLocation>
</comment>
<feature type="domain" description="MCM C-terminal AAA(+) ATPase" evidence="12">
    <location>
        <begin position="318"/>
        <end position="524"/>
    </location>
</feature>
<dbReference type="InterPro" id="IPR041562">
    <property type="entry name" value="MCM_lid"/>
</dbReference>
<dbReference type="Gene3D" id="3.30.1640.10">
    <property type="entry name" value="mini-chromosome maintenance (MCM) complex, chain A, domain 1"/>
    <property type="match status" value="1"/>
</dbReference>
<keyword evidence="8 10" id="KW-0539">Nucleus</keyword>
<organism evidence="13 14">
    <name type="scientific">Heterostelium pallidum (strain ATCC 26659 / Pp 5 / PN500)</name>
    <name type="common">Cellular slime mold</name>
    <name type="synonym">Polysphondylium pallidum</name>
    <dbReference type="NCBI Taxonomy" id="670386"/>
    <lineage>
        <taxon>Eukaryota</taxon>
        <taxon>Amoebozoa</taxon>
        <taxon>Evosea</taxon>
        <taxon>Eumycetozoa</taxon>
        <taxon>Dictyostelia</taxon>
        <taxon>Acytosteliales</taxon>
        <taxon>Acytosteliaceae</taxon>
        <taxon>Heterostelium</taxon>
    </lineage>
</organism>
<dbReference type="InterPro" id="IPR008046">
    <property type="entry name" value="Mcm3"/>
</dbReference>
<dbReference type="AlphaFoldDB" id="D3B0M9"/>
<dbReference type="Pfam" id="PF17207">
    <property type="entry name" value="MCM_OB"/>
    <property type="match status" value="1"/>
</dbReference>
<dbReference type="GeneID" id="31357373"/>
<evidence type="ECO:0000256" key="3">
    <source>
        <dbReference type="ARBA" id="ARBA00022741"/>
    </source>
</evidence>
<protein>
    <recommendedName>
        <fullName evidence="10">DNA replication licensing factor MCM3</fullName>
        <ecNumber evidence="10">3.6.4.12</ecNumber>
    </recommendedName>
</protein>
<evidence type="ECO:0000256" key="8">
    <source>
        <dbReference type="ARBA" id="ARBA00023242"/>
    </source>
</evidence>
<dbReference type="PRINTS" id="PR01659">
    <property type="entry name" value="MCMPROTEIN3"/>
</dbReference>
<dbReference type="SUPFAM" id="SSF50249">
    <property type="entry name" value="Nucleic acid-binding proteins"/>
    <property type="match status" value="1"/>
</dbReference>
<evidence type="ECO:0000256" key="2">
    <source>
        <dbReference type="ARBA" id="ARBA00022705"/>
    </source>
</evidence>
<gene>
    <name evidence="13" type="primary">mcm3</name>
    <name evidence="13" type="ORF">PPL_01846</name>
</gene>
<comment type="function">
    <text evidence="10">Acts as component of the MCM2-7 complex (MCM complex) which is the replicative helicase essential for 'once per cell cycle' DNA replication initiation and elongation in eukaryotic cells. The active ATPase sites in the MCM2-7 ring are formed through the interaction surfaces of two neighboring subunits such that a critical structure of a conserved arginine finger motif is provided in trans relative to the ATP-binding site of the Walker A box of the adjacent subunit. The six ATPase active sites, however, are likely to contribute differentially to the complex helicase activity.</text>
</comment>
<dbReference type="PANTHER" id="PTHR11630">
    <property type="entry name" value="DNA REPLICATION LICENSING FACTOR MCM FAMILY MEMBER"/>
    <property type="match status" value="1"/>
</dbReference>
<dbReference type="GO" id="GO:0042555">
    <property type="term" value="C:MCM complex"/>
    <property type="evidence" value="ECO:0007669"/>
    <property type="project" value="UniProtKB-UniRule"/>
</dbReference>
<comment type="catalytic activity">
    <reaction evidence="10">
        <text>ATP + H2O = ADP + phosphate + H(+)</text>
        <dbReference type="Rhea" id="RHEA:13065"/>
        <dbReference type="ChEBI" id="CHEBI:15377"/>
        <dbReference type="ChEBI" id="CHEBI:15378"/>
        <dbReference type="ChEBI" id="CHEBI:30616"/>
        <dbReference type="ChEBI" id="CHEBI:43474"/>
        <dbReference type="ChEBI" id="CHEBI:456216"/>
        <dbReference type="EC" id="3.6.4.12"/>
    </reaction>
</comment>
<dbReference type="InterPro" id="IPR031327">
    <property type="entry name" value="MCM"/>
</dbReference>
<dbReference type="InterPro" id="IPR027417">
    <property type="entry name" value="P-loop_NTPase"/>
</dbReference>
<feature type="compositionally biased region" description="Low complexity" evidence="11">
    <location>
        <begin position="775"/>
        <end position="786"/>
    </location>
</feature>
<dbReference type="InterPro" id="IPR012340">
    <property type="entry name" value="NA-bd_OB-fold"/>
</dbReference>
<dbReference type="STRING" id="670386.D3B0M9"/>
<dbReference type="GO" id="GO:0016787">
    <property type="term" value="F:hydrolase activity"/>
    <property type="evidence" value="ECO:0007669"/>
    <property type="project" value="UniProtKB-KW"/>
</dbReference>
<comment type="similarity">
    <text evidence="9">Belongs to the MCM family.</text>
</comment>
<keyword evidence="5 10" id="KW-0347">Helicase</keyword>
<accession>D3B0M9</accession>
<dbReference type="GO" id="GO:0005634">
    <property type="term" value="C:nucleus"/>
    <property type="evidence" value="ECO:0007669"/>
    <property type="project" value="UniProtKB-SubCell"/>
</dbReference>
<evidence type="ECO:0000256" key="5">
    <source>
        <dbReference type="ARBA" id="ARBA00022806"/>
    </source>
</evidence>
<evidence type="ECO:0000313" key="14">
    <source>
        <dbReference type="Proteomes" id="UP000001396"/>
    </source>
</evidence>
<feature type="compositionally biased region" description="Low complexity" evidence="11">
    <location>
        <begin position="735"/>
        <end position="744"/>
    </location>
</feature>
<dbReference type="RefSeq" id="XP_020436964.1">
    <property type="nucleotide sequence ID" value="XM_020572847.1"/>
</dbReference>
<dbReference type="GO" id="GO:0006271">
    <property type="term" value="P:DNA strand elongation involved in DNA replication"/>
    <property type="evidence" value="ECO:0007669"/>
    <property type="project" value="TreeGrafter"/>
</dbReference>
<dbReference type="InterPro" id="IPR033762">
    <property type="entry name" value="MCM_OB"/>
</dbReference>
<dbReference type="GO" id="GO:0017116">
    <property type="term" value="F:single-stranded DNA helicase activity"/>
    <property type="evidence" value="ECO:0007669"/>
    <property type="project" value="TreeGrafter"/>
</dbReference>
<proteinExistence type="inferred from homology"/>
<evidence type="ECO:0000313" key="13">
    <source>
        <dbReference type="EMBL" id="EFA84853.1"/>
    </source>
</evidence>
<dbReference type="InterPro" id="IPR001208">
    <property type="entry name" value="MCM_dom"/>
</dbReference>
<dbReference type="GO" id="GO:1902975">
    <property type="term" value="P:mitotic DNA replication initiation"/>
    <property type="evidence" value="ECO:0007669"/>
    <property type="project" value="TreeGrafter"/>
</dbReference>
<feature type="region of interest" description="Disordered" evidence="11">
    <location>
        <begin position="693"/>
        <end position="786"/>
    </location>
</feature>
<dbReference type="Proteomes" id="UP000001396">
    <property type="component" value="Unassembled WGS sequence"/>
</dbReference>
<dbReference type="Pfam" id="PF14551">
    <property type="entry name" value="MCM_N"/>
    <property type="match status" value="1"/>
</dbReference>
<evidence type="ECO:0000259" key="12">
    <source>
        <dbReference type="PROSITE" id="PS50051"/>
    </source>
</evidence>
<keyword evidence="4 10" id="KW-0378">Hydrolase</keyword>
<feature type="compositionally biased region" description="Acidic residues" evidence="11">
    <location>
        <begin position="709"/>
        <end position="720"/>
    </location>
</feature>
<keyword evidence="2 10" id="KW-0235">DNA replication</keyword>
<evidence type="ECO:0000256" key="4">
    <source>
        <dbReference type="ARBA" id="ARBA00022801"/>
    </source>
</evidence>
<evidence type="ECO:0000256" key="10">
    <source>
        <dbReference type="RuleBase" id="RU368061"/>
    </source>
</evidence>
<dbReference type="GO" id="GO:0005524">
    <property type="term" value="F:ATP binding"/>
    <property type="evidence" value="ECO:0007669"/>
    <property type="project" value="UniProtKB-UniRule"/>
</dbReference>
<keyword evidence="14" id="KW-1185">Reference proteome</keyword>
<dbReference type="InterPro" id="IPR018525">
    <property type="entry name" value="MCM_CS"/>
</dbReference>
<dbReference type="SMART" id="SM00350">
    <property type="entry name" value="MCM"/>
    <property type="match status" value="1"/>
</dbReference>
<dbReference type="GO" id="GO:0000727">
    <property type="term" value="P:double-strand break repair via break-induced replication"/>
    <property type="evidence" value="ECO:0007669"/>
    <property type="project" value="TreeGrafter"/>
</dbReference>